<dbReference type="InterPro" id="IPR023430">
    <property type="entry name" value="Pept_HybD-like_dom_sf"/>
</dbReference>
<gene>
    <name evidence="2" type="ORF">OB914_06705</name>
    <name evidence="1" type="ORF">OB916_05370</name>
</gene>
<dbReference type="NCBIfam" id="TIGR00072">
    <property type="entry name" value="hydrog_prot"/>
    <property type="match status" value="1"/>
</dbReference>
<dbReference type="EMBL" id="JAOPKD010000004">
    <property type="protein sequence ID" value="MCU4726656.1"/>
    <property type="molecule type" value="Genomic_DNA"/>
</dbReference>
<dbReference type="GO" id="GO:0004175">
    <property type="term" value="F:endopeptidase activity"/>
    <property type="evidence" value="ECO:0007669"/>
    <property type="project" value="TreeGrafter"/>
</dbReference>
<dbReference type="InterPro" id="IPR000671">
    <property type="entry name" value="Peptidase_A31"/>
</dbReference>
<dbReference type="RefSeq" id="WP_315908255.1">
    <property type="nucleotide sequence ID" value="NZ_JAOPKC010000003.1"/>
</dbReference>
<dbReference type="PANTHER" id="PTHR30302">
    <property type="entry name" value="HYDROGENASE 1 MATURATION PROTEASE"/>
    <property type="match status" value="1"/>
</dbReference>
<comment type="caution">
    <text evidence="2">The sequence shown here is derived from an EMBL/GenBank/DDBJ whole genome shotgun (WGS) entry which is preliminary data.</text>
</comment>
<keyword evidence="2" id="KW-0645">Protease</keyword>
<dbReference type="Pfam" id="PF01750">
    <property type="entry name" value="HycI"/>
    <property type="match status" value="1"/>
</dbReference>
<dbReference type="PANTHER" id="PTHR30302:SF7">
    <property type="entry name" value="F420-NONREDUCING HYDROGENASE II"/>
    <property type="match status" value="1"/>
</dbReference>
<dbReference type="AlphaFoldDB" id="A0AAE3IAP0"/>
<protein>
    <submittedName>
        <fullName evidence="2">Hydrogenase maturation protease</fullName>
    </submittedName>
</protein>
<evidence type="ECO:0000313" key="2">
    <source>
        <dbReference type="EMBL" id="MCU4726656.1"/>
    </source>
</evidence>
<evidence type="ECO:0000313" key="1">
    <source>
        <dbReference type="EMBL" id="MCU4717492.1"/>
    </source>
</evidence>
<name>A0AAE3IAP0_9EURY</name>
<dbReference type="Proteomes" id="UP001208186">
    <property type="component" value="Unassembled WGS sequence"/>
</dbReference>
<organism evidence="2 4">
    <name type="scientific">Halapricum hydrolyticum</name>
    <dbReference type="NCBI Taxonomy" id="2979991"/>
    <lineage>
        <taxon>Archaea</taxon>
        <taxon>Methanobacteriati</taxon>
        <taxon>Methanobacteriota</taxon>
        <taxon>Stenosarchaea group</taxon>
        <taxon>Halobacteria</taxon>
        <taxon>Halobacteriales</taxon>
        <taxon>Haloarculaceae</taxon>
        <taxon>Halapricum</taxon>
    </lineage>
</organism>
<keyword evidence="3" id="KW-1185">Reference proteome</keyword>
<dbReference type="PRINTS" id="PR00446">
    <property type="entry name" value="HYDRGNUPTAKE"/>
</dbReference>
<accession>A0AAE3IAP0</accession>
<sequence length="154" mass="16021">MFEQLSRVETDRVAVVGMGAEGRGDDAAGLEVARRLDSTQGLHAIEGGVAPENFTGVVRDFEPTLVVLVDAIEFGGEPGDVAVIDSDDLRSGSVSSHTPTPSMLLTYLERETGGTAVLVGIQPATIDPGDSVSPAVETAIEETVAVIERLCAVE</sequence>
<keyword evidence="2" id="KW-0378">Hydrolase</keyword>
<dbReference type="GO" id="GO:0016485">
    <property type="term" value="P:protein processing"/>
    <property type="evidence" value="ECO:0007669"/>
    <property type="project" value="TreeGrafter"/>
</dbReference>
<dbReference type="SUPFAM" id="SSF53163">
    <property type="entry name" value="HybD-like"/>
    <property type="match status" value="1"/>
</dbReference>
<reference evidence="2" key="1">
    <citation type="submission" date="2023-02" db="EMBL/GenBank/DDBJ databases">
        <title>Enrichment on poylsaccharides allowed isolation of novel metabolic and taxonomic groups of Haloarchaea.</title>
        <authorList>
            <person name="Sorokin D.Y."/>
            <person name="Elcheninov A.G."/>
            <person name="Khizhniak T.V."/>
            <person name="Kolganova T.V."/>
            <person name="Kublanov I.V."/>
        </authorList>
    </citation>
    <scope>NUCLEOTIDE SEQUENCE</scope>
    <source>
        <strain evidence="1 3">HArc-curdl5-1</strain>
        <strain evidence="2">HArc-curdl7</strain>
    </source>
</reference>
<proteinExistence type="predicted"/>
<dbReference type="Gene3D" id="3.40.50.1450">
    <property type="entry name" value="HybD-like"/>
    <property type="match status" value="1"/>
</dbReference>
<dbReference type="EMBL" id="JAOPKC010000003">
    <property type="protein sequence ID" value="MCU4717492.1"/>
    <property type="molecule type" value="Genomic_DNA"/>
</dbReference>
<evidence type="ECO:0000313" key="3">
    <source>
        <dbReference type="Proteomes" id="UP001208186"/>
    </source>
</evidence>
<dbReference type="Proteomes" id="UP001209746">
    <property type="component" value="Unassembled WGS sequence"/>
</dbReference>
<evidence type="ECO:0000313" key="4">
    <source>
        <dbReference type="Proteomes" id="UP001209746"/>
    </source>
</evidence>
<dbReference type="GO" id="GO:0008047">
    <property type="term" value="F:enzyme activator activity"/>
    <property type="evidence" value="ECO:0007669"/>
    <property type="project" value="InterPro"/>
</dbReference>